<dbReference type="Proteomes" id="UP001596547">
    <property type="component" value="Unassembled WGS sequence"/>
</dbReference>
<evidence type="ECO:0000313" key="4">
    <source>
        <dbReference type="Proteomes" id="UP001596547"/>
    </source>
</evidence>
<gene>
    <name evidence="3" type="ORF">ACFQPE_10215</name>
</gene>
<name>A0ABD6AA87_9EURY</name>
<comment type="caution">
    <text evidence="3">The sequence shown here is derived from an EMBL/GenBank/DDBJ whole genome shotgun (WGS) entry which is preliminary data.</text>
</comment>
<dbReference type="RefSeq" id="WP_276303580.1">
    <property type="nucleotide sequence ID" value="NZ_CP119992.1"/>
</dbReference>
<accession>A0ABD6AA87</accession>
<dbReference type="EMBL" id="JBHTBF010000002">
    <property type="protein sequence ID" value="MFC7317168.1"/>
    <property type="molecule type" value="Genomic_DNA"/>
</dbReference>
<feature type="region of interest" description="Disordered" evidence="1">
    <location>
        <begin position="76"/>
        <end position="95"/>
    </location>
</feature>
<evidence type="ECO:0000256" key="1">
    <source>
        <dbReference type="SAM" id="MobiDB-lite"/>
    </source>
</evidence>
<keyword evidence="4" id="KW-1185">Reference proteome</keyword>
<evidence type="ECO:0000256" key="2">
    <source>
        <dbReference type="SAM" id="Phobius"/>
    </source>
</evidence>
<keyword evidence="2" id="KW-0472">Membrane</keyword>
<evidence type="ECO:0000313" key="3">
    <source>
        <dbReference type="EMBL" id="MFC7317168.1"/>
    </source>
</evidence>
<keyword evidence="2" id="KW-1133">Transmembrane helix</keyword>
<dbReference type="GeneID" id="79316177"/>
<organism evidence="3 4">
    <name type="scientific">Halomarina halobia</name>
    <dbReference type="NCBI Taxonomy" id="3033386"/>
    <lineage>
        <taxon>Archaea</taxon>
        <taxon>Methanobacteriati</taxon>
        <taxon>Methanobacteriota</taxon>
        <taxon>Stenosarchaea group</taxon>
        <taxon>Halobacteria</taxon>
        <taxon>Halobacteriales</taxon>
        <taxon>Natronomonadaceae</taxon>
        <taxon>Halomarina</taxon>
    </lineage>
</organism>
<keyword evidence="2" id="KW-0812">Transmembrane</keyword>
<protein>
    <recommendedName>
        <fullName evidence="5">Cox cluster protein</fullName>
    </recommendedName>
</protein>
<feature type="transmembrane region" description="Helical" evidence="2">
    <location>
        <begin position="5"/>
        <end position="23"/>
    </location>
</feature>
<sequence>MWQDYVILVGSIVAITSLVPTLLDDEAAVPYSTSVPTVFVLLGQSVAFYTIGLVGSALGAVAGFVLWTFIAVYKSPPTGEPRERAESTTAVQPAD</sequence>
<proteinExistence type="predicted"/>
<evidence type="ECO:0008006" key="5">
    <source>
        <dbReference type="Google" id="ProtNLM"/>
    </source>
</evidence>
<dbReference type="AlphaFoldDB" id="A0ABD6AA87"/>
<feature type="transmembrane region" description="Helical" evidence="2">
    <location>
        <begin position="46"/>
        <end position="73"/>
    </location>
</feature>
<reference evidence="3 4" key="1">
    <citation type="journal article" date="2019" name="Int. J. Syst. Evol. Microbiol.">
        <title>The Global Catalogue of Microorganisms (GCM) 10K type strain sequencing project: providing services to taxonomists for standard genome sequencing and annotation.</title>
        <authorList>
            <consortium name="The Broad Institute Genomics Platform"/>
            <consortium name="The Broad Institute Genome Sequencing Center for Infectious Disease"/>
            <person name="Wu L."/>
            <person name="Ma J."/>
        </authorList>
    </citation>
    <scope>NUCLEOTIDE SEQUENCE [LARGE SCALE GENOMIC DNA]</scope>
    <source>
        <strain evidence="3 4">PSR21</strain>
    </source>
</reference>